<dbReference type="SUPFAM" id="SSF117281">
    <property type="entry name" value="Kelch motif"/>
    <property type="match status" value="1"/>
</dbReference>
<evidence type="ECO:0000313" key="4">
    <source>
        <dbReference type="EMBL" id="CAF3973559.1"/>
    </source>
</evidence>
<dbReference type="Proteomes" id="UP000663836">
    <property type="component" value="Unassembled WGS sequence"/>
</dbReference>
<dbReference type="PANTHER" id="PTHR46344">
    <property type="entry name" value="OS02G0202900 PROTEIN"/>
    <property type="match status" value="1"/>
</dbReference>
<evidence type="ECO:0000313" key="3">
    <source>
        <dbReference type="EMBL" id="CAF1257603.1"/>
    </source>
</evidence>
<dbReference type="Gene3D" id="2.130.10.80">
    <property type="entry name" value="Galactose oxidase/kelch, beta-propeller"/>
    <property type="match status" value="2"/>
</dbReference>
<name>A0A819M4G6_9BILA</name>
<dbReference type="Proteomes" id="UP000663864">
    <property type="component" value="Unassembled WGS sequence"/>
</dbReference>
<dbReference type="SMART" id="SM00612">
    <property type="entry name" value="Kelch"/>
    <property type="match status" value="2"/>
</dbReference>
<evidence type="ECO:0000256" key="1">
    <source>
        <dbReference type="ARBA" id="ARBA00022441"/>
    </source>
</evidence>
<organism evidence="4 5">
    <name type="scientific">Rotaria sordida</name>
    <dbReference type="NCBI Taxonomy" id="392033"/>
    <lineage>
        <taxon>Eukaryota</taxon>
        <taxon>Metazoa</taxon>
        <taxon>Spiralia</taxon>
        <taxon>Gnathifera</taxon>
        <taxon>Rotifera</taxon>
        <taxon>Eurotatoria</taxon>
        <taxon>Bdelloidea</taxon>
        <taxon>Philodinida</taxon>
        <taxon>Philodinidae</taxon>
        <taxon>Rotaria</taxon>
    </lineage>
</organism>
<dbReference type="InterPro" id="IPR037293">
    <property type="entry name" value="Gal_Oxidase_central_sf"/>
</dbReference>
<dbReference type="PANTHER" id="PTHR46344:SF27">
    <property type="entry name" value="KELCH REPEAT SUPERFAMILY PROTEIN"/>
    <property type="match status" value="1"/>
</dbReference>
<protein>
    <submittedName>
        <fullName evidence="4">Uncharacterized protein</fullName>
    </submittedName>
</protein>
<gene>
    <name evidence="4" type="ORF">JBS370_LOCUS24772</name>
    <name evidence="3" type="ORF">ZHD862_LOCUS25728</name>
</gene>
<dbReference type="Pfam" id="PF01344">
    <property type="entry name" value="Kelch_1"/>
    <property type="match status" value="1"/>
</dbReference>
<dbReference type="AlphaFoldDB" id="A0A819M4G6"/>
<evidence type="ECO:0000256" key="2">
    <source>
        <dbReference type="ARBA" id="ARBA00022737"/>
    </source>
</evidence>
<dbReference type="EMBL" id="CAJNOT010001863">
    <property type="protein sequence ID" value="CAF1257603.1"/>
    <property type="molecule type" value="Genomic_DNA"/>
</dbReference>
<dbReference type="InterPro" id="IPR006652">
    <property type="entry name" value="Kelch_1"/>
</dbReference>
<keyword evidence="2" id="KW-0677">Repeat</keyword>
<reference evidence="4" key="1">
    <citation type="submission" date="2021-02" db="EMBL/GenBank/DDBJ databases">
        <authorList>
            <person name="Nowell W R."/>
        </authorList>
    </citation>
    <scope>NUCLEOTIDE SEQUENCE</scope>
</reference>
<sequence>MKLARRKHTASILLDGKVLVFGGYNTVSDTDIVEKNPAGLYDPLSGNWTNVGNISALRWAHTTSLLLDGKVLVVGGGGYNVRNTAELYDPLLRKWTNVDNMTNARIHHTASVLLNGSVSSWWNKPNACAEYC</sequence>
<dbReference type="InterPro" id="IPR015915">
    <property type="entry name" value="Kelch-typ_b-propeller"/>
</dbReference>
<comment type="caution">
    <text evidence="4">The sequence shown here is derived from an EMBL/GenBank/DDBJ whole genome shotgun (WGS) entry which is preliminary data.</text>
</comment>
<accession>A0A819M4G6</accession>
<evidence type="ECO:0000313" key="5">
    <source>
        <dbReference type="Proteomes" id="UP000663836"/>
    </source>
</evidence>
<proteinExistence type="predicted"/>
<keyword evidence="1" id="KW-0880">Kelch repeat</keyword>
<dbReference type="EMBL" id="CAJOBD010003949">
    <property type="protein sequence ID" value="CAF3973559.1"/>
    <property type="molecule type" value="Genomic_DNA"/>
</dbReference>